<organism evidence="2 3">
    <name type="scientific">Snodgrassella communis</name>
    <dbReference type="NCBI Taxonomy" id="2946699"/>
    <lineage>
        <taxon>Bacteria</taxon>
        <taxon>Pseudomonadati</taxon>
        <taxon>Pseudomonadota</taxon>
        <taxon>Betaproteobacteria</taxon>
        <taxon>Neisseriales</taxon>
        <taxon>Neisseriaceae</taxon>
        <taxon>Snodgrassella</taxon>
    </lineage>
</organism>
<sequence>MYAVVAFFLRSIVAGYAAMTLGWGLSVAVFCYALLVVKLVILVRVKCNFLV</sequence>
<keyword evidence="1" id="KW-0472">Membrane</keyword>
<proteinExistence type="predicted"/>
<keyword evidence="3" id="KW-1185">Reference proteome</keyword>
<dbReference type="EMBL" id="JFZV01000001">
    <property type="protein sequence ID" value="KDN15690.1"/>
    <property type="molecule type" value="Genomic_DNA"/>
</dbReference>
<evidence type="ECO:0000313" key="2">
    <source>
        <dbReference type="EMBL" id="KDN15690.1"/>
    </source>
</evidence>
<protein>
    <submittedName>
        <fullName evidence="2">Uncharacterized protein</fullName>
    </submittedName>
</protein>
<feature type="transmembrane region" description="Helical" evidence="1">
    <location>
        <begin position="27"/>
        <end position="45"/>
    </location>
</feature>
<dbReference type="Proteomes" id="UP000027170">
    <property type="component" value="Unassembled WGS sequence"/>
</dbReference>
<gene>
    <name evidence="2" type="ORF">SALWKB29_0109</name>
</gene>
<evidence type="ECO:0000313" key="3">
    <source>
        <dbReference type="Proteomes" id="UP000027170"/>
    </source>
</evidence>
<name>A0A836MSJ3_9NEIS</name>
<comment type="caution">
    <text evidence="2">The sequence shown here is derived from an EMBL/GenBank/DDBJ whole genome shotgun (WGS) entry which is preliminary data.</text>
</comment>
<keyword evidence="1" id="KW-0812">Transmembrane</keyword>
<keyword evidence="1" id="KW-1133">Transmembrane helix</keyword>
<dbReference type="AlphaFoldDB" id="A0A836MSJ3"/>
<evidence type="ECO:0000256" key="1">
    <source>
        <dbReference type="SAM" id="Phobius"/>
    </source>
</evidence>
<reference evidence="2 3" key="1">
    <citation type="submission" date="2014-03" db="EMBL/GenBank/DDBJ databases">
        <title>The genomes of two eusocial bee gut symbionts.</title>
        <authorList>
            <person name="Kwong W.K."/>
            <person name="Engel P."/>
            <person name="Koch H."/>
            <person name="Moran N.A."/>
        </authorList>
    </citation>
    <scope>NUCLEOTIDE SEQUENCE [LARGE SCALE GENOMIC DNA]</scope>
    <source>
        <strain evidence="3">wkB29</strain>
    </source>
</reference>
<accession>A0A836MSJ3</accession>